<dbReference type="InterPro" id="IPR035897">
    <property type="entry name" value="Toll_tir_struct_dom_sf"/>
</dbReference>
<gene>
    <name evidence="9" type="ORF">ACJMK2_042369</name>
</gene>
<dbReference type="AlphaFoldDB" id="A0ABD3W742"/>
<keyword evidence="5 6" id="KW-0472">Membrane</keyword>
<feature type="chain" id="PRO_5044767190" description="TIR domain-containing protein" evidence="7">
    <location>
        <begin position="24"/>
        <end position="454"/>
    </location>
</feature>
<dbReference type="EMBL" id="JBJQND010000008">
    <property type="protein sequence ID" value="KAL3869720.1"/>
    <property type="molecule type" value="Genomic_DNA"/>
</dbReference>
<proteinExistence type="predicted"/>
<protein>
    <recommendedName>
        <fullName evidence="8">TIR domain-containing protein</fullName>
    </recommendedName>
</protein>
<dbReference type="SMART" id="SM00255">
    <property type="entry name" value="TIR"/>
    <property type="match status" value="1"/>
</dbReference>
<dbReference type="PROSITE" id="PS00022">
    <property type="entry name" value="EGF_1"/>
    <property type="match status" value="1"/>
</dbReference>
<name>A0ABD3W742_SINWO</name>
<accession>A0ABD3W742</accession>
<dbReference type="GO" id="GO:0016020">
    <property type="term" value="C:membrane"/>
    <property type="evidence" value="ECO:0007669"/>
    <property type="project" value="UniProtKB-SubCell"/>
</dbReference>
<evidence type="ECO:0000256" key="7">
    <source>
        <dbReference type="SAM" id="SignalP"/>
    </source>
</evidence>
<dbReference type="PANTHER" id="PTHR24365:SF541">
    <property type="entry name" value="PROTEIN TOLL-RELATED"/>
    <property type="match status" value="1"/>
</dbReference>
<evidence type="ECO:0000256" key="2">
    <source>
        <dbReference type="ARBA" id="ARBA00022692"/>
    </source>
</evidence>
<dbReference type="SUPFAM" id="SSF52200">
    <property type="entry name" value="Toll/Interleukin receptor TIR domain"/>
    <property type="match status" value="1"/>
</dbReference>
<dbReference type="InterPro" id="IPR000157">
    <property type="entry name" value="TIR_dom"/>
</dbReference>
<keyword evidence="4 6" id="KW-1133">Transmembrane helix</keyword>
<comment type="subcellular location">
    <subcellularLocation>
        <location evidence="1">Membrane</location>
    </subcellularLocation>
</comment>
<reference evidence="9 10" key="1">
    <citation type="submission" date="2024-11" db="EMBL/GenBank/DDBJ databases">
        <title>Chromosome-level genome assembly of the freshwater bivalve Anodonta woodiana.</title>
        <authorList>
            <person name="Chen X."/>
        </authorList>
    </citation>
    <scope>NUCLEOTIDE SEQUENCE [LARGE SCALE GENOMIC DNA]</scope>
    <source>
        <strain evidence="9">MN2024</strain>
        <tissue evidence="9">Gills</tissue>
    </source>
</reference>
<evidence type="ECO:0000256" key="5">
    <source>
        <dbReference type="ARBA" id="ARBA00023136"/>
    </source>
</evidence>
<evidence type="ECO:0000256" key="6">
    <source>
        <dbReference type="SAM" id="Phobius"/>
    </source>
</evidence>
<feature type="signal peptide" evidence="7">
    <location>
        <begin position="1"/>
        <end position="23"/>
    </location>
</feature>
<sequence>MNKLLWIQCAAIILWICIVQVRALNCFITPCFIPNYCGSGRECITYPDTCQWECVCKDNVTHELCRETTVTLPGTIKLTTNSTVMLSGTITTVGPGDTTIPLTQNADCLNNYTLNTTFCQGGMPCFYGDCVTDNITSVISCECFPGAVGSLCKEPCCLDCGPYGECSVNITDNSQLCICHPGYTDKSCTKPIDISSPRVQVEKETWYLWLVGVCAVVLFLLLLLLIVLPYLMWKHRVILIMKIVHYFQPYEDQDDRVWDAFVSYRSDPVDEEFVLRKLFPTLEKKMGFKVNIHFKDFAVGETIANNIIQAVQNSRRTILVISKNYVKSEFTRFEYQCAQQEMLQKKHRIIPILLEDITDIKDTIDPTLKVILNSVTYIVWPGENNPKELQKFWKRLDLSMPKMRKIKEEGTTVTEDATVWPESISIHMTGYNKHSAIFNSAESKSIRMIGYKKQ</sequence>
<evidence type="ECO:0000313" key="10">
    <source>
        <dbReference type="Proteomes" id="UP001634394"/>
    </source>
</evidence>
<comment type="caution">
    <text evidence="9">The sequence shown here is derived from an EMBL/GenBank/DDBJ whole genome shotgun (WGS) entry which is preliminary data.</text>
</comment>
<keyword evidence="10" id="KW-1185">Reference proteome</keyword>
<dbReference type="PROSITE" id="PS50104">
    <property type="entry name" value="TIR"/>
    <property type="match status" value="1"/>
</dbReference>
<evidence type="ECO:0000256" key="3">
    <source>
        <dbReference type="ARBA" id="ARBA00022729"/>
    </source>
</evidence>
<dbReference type="Proteomes" id="UP001634394">
    <property type="component" value="Unassembled WGS sequence"/>
</dbReference>
<evidence type="ECO:0000313" key="9">
    <source>
        <dbReference type="EMBL" id="KAL3869720.1"/>
    </source>
</evidence>
<feature type="domain" description="TIR" evidence="8">
    <location>
        <begin position="256"/>
        <end position="400"/>
    </location>
</feature>
<keyword evidence="2 6" id="KW-0812">Transmembrane</keyword>
<dbReference type="PRINTS" id="PR01537">
    <property type="entry name" value="INTRLKN1R1F"/>
</dbReference>
<dbReference type="PANTHER" id="PTHR24365">
    <property type="entry name" value="TOLL-LIKE RECEPTOR"/>
    <property type="match status" value="1"/>
</dbReference>
<keyword evidence="3 7" id="KW-0732">Signal</keyword>
<dbReference type="Gene3D" id="3.40.50.10140">
    <property type="entry name" value="Toll/interleukin-1 receptor homology (TIR) domain"/>
    <property type="match status" value="1"/>
</dbReference>
<evidence type="ECO:0000259" key="8">
    <source>
        <dbReference type="PROSITE" id="PS50104"/>
    </source>
</evidence>
<organism evidence="9 10">
    <name type="scientific">Sinanodonta woodiana</name>
    <name type="common">Chinese pond mussel</name>
    <name type="synonym">Anodonta woodiana</name>
    <dbReference type="NCBI Taxonomy" id="1069815"/>
    <lineage>
        <taxon>Eukaryota</taxon>
        <taxon>Metazoa</taxon>
        <taxon>Spiralia</taxon>
        <taxon>Lophotrochozoa</taxon>
        <taxon>Mollusca</taxon>
        <taxon>Bivalvia</taxon>
        <taxon>Autobranchia</taxon>
        <taxon>Heteroconchia</taxon>
        <taxon>Palaeoheterodonta</taxon>
        <taxon>Unionida</taxon>
        <taxon>Unionoidea</taxon>
        <taxon>Unionidae</taxon>
        <taxon>Unioninae</taxon>
        <taxon>Sinanodonta</taxon>
    </lineage>
</organism>
<evidence type="ECO:0000256" key="1">
    <source>
        <dbReference type="ARBA" id="ARBA00004370"/>
    </source>
</evidence>
<evidence type="ECO:0000256" key="4">
    <source>
        <dbReference type="ARBA" id="ARBA00022989"/>
    </source>
</evidence>
<dbReference type="PROSITE" id="PS01186">
    <property type="entry name" value="EGF_2"/>
    <property type="match status" value="1"/>
</dbReference>
<dbReference type="Pfam" id="PF13676">
    <property type="entry name" value="TIR_2"/>
    <property type="match status" value="1"/>
</dbReference>
<feature type="transmembrane region" description="Helical" evidence="6">
    <location>
        <begin position="206"/>
        <end position="233"/>
    </location>
</feature>
<dbReference type="InterPro" id="IPR000742">
    <property type="entry name" value="EGF"/>
</dbReference>